<dbReference type="InterPro" id="IPR001163">
    <property type="entry name" value="Sm_dom_euk/arc"/>
</dbReference>
<feature type="compositionally biased region" description="Basic and acidic residues" evidence="10">
    <location>
        <begin position="1"/>
        <end position="16"/>
    </location>
</feature>
<dbReference type="Proteomes" id="UP000499080">
    <property type="component" value="Unassembled WGS sequence"/>
</dbReference>
<evidence type="ECO:0000313" key="12">
    <source>
        <dbReference type="EMBL" id="GBN59636.1"/>
    </source>
</evidence>
<evidence type="ECO:0000256" key="7">
    <source>
        <dbReference type="ARBA" id="ARBA00023242"/>
    </source>
</evidence>
<organism evidence="12 13">
    <name type="scientific">Araneus ventricosus</name>
    <name type="common">Orbweaver spider</name>
    <name type="synonym">Epeira ventricosa</name>
    <dbReference type="NCBI Taxonomy" id="182803"/>
    <lineage>
        <taxon>Eukaryota</taxon>
        <taxon>Metazoa</taxon>
        <taxon>Ecdysozoa</taxon>
        <taxon>Arthropoda</taxon>
        <taxon>Chelicerata</taxon>
        <taxon>Arachnida</taxon>
        <taxon>Araneae</taxon>
        <taxon>Araneomorphae</taxon>
        <taxon>Entelegynae</taxon>
        <taxon>Araneoidea</taxon>
        <taxon>Araneidae</taxon>
        <taxon>Araneus</taxon>
    </lineage>
</organism>
<evidence type="ECO:0000313" key="13">
    <source>
        <dbReference type="Proteomes" id="UP000499080"/>
    </source>
</evidence>
<evidence type="ECO:0000256" key="6">
    <source>
        <dbReference type="ARBA" id="ARBA00023187"/>
    </source>
</evidence>
<accession>A0A4Y2QBH6</accession>
<feature type="compositionally biased region" description="Polar residues" evidence="10">
    <location>
        <begin position="45"/>
        <end position="64"/>
    </location>
</feature>
<dbReference type="PROSITE" id="PS52002">
    <property type="entry name" value="SM"/>
    <property type="match status" value="1"/>
</dbReference>
<comment type="caution">
    <text evidence="12">The sequence shown here is derived from an EMBL/GenBank/DDBJ whole genome shotgun (WGS) entry which is preliminary data.</text>
</comment>
<evidence type="ECO:0000256" key="9">
    <source>
        <dbReference type="ARBA" id="ARBA00030144"/>
    </source>
</evidence>
<keyword evidence="5" id="KW-0694">RNA-binding</keyword>
<dbReference type="PANTHER" id="PTHR11021:SF0">
    <property type="entry name" value="SMALL NUCLEAR RIBONUCLEOPROTEIN F"/>
    <property type="match status" value="1"/>
</dbReference>
<keyword evidence="13" id="KW-1185">Reference proteome</keyword>
<keyword evidence="7" id="KW-0539">Nucleus</keyword>
<feature type="region of interest" description="Disordered" evidence="10">
    <location>
        <begin position="38"/>
        <end position="67"/>
    </location>
</feature>
<dbReference type="GO" id="GO:0003723">
    <property type="term" value="F:RNA binding"/>
    <property type="evidence" value="ECO:0007669"/>
    <property type="project" value="UniProtKB-KW"/>
</dbReference>
<dbReference type="OrthoDB" id="409625at2759"/>
<gene>
    <name evidence="12" type="primary">snr-5_0</name>
    <name evidence="12" type="ORF">AVEN_115940_1</name>
</gene>
<dbReference type="GO" id="GO:0000398">
    <property type="term" value="P:mRNA splicing, via spliceosome"/>
    <property type="evidence" value="ECO:0007669"/>
    <property type="project" value="InterPro"/>
</dbReference>
<evidence type="ECO:0000256" key="8">
    <source>
        <dbReference type="ARBA" id="ARBA00023274"/>
    </source>
</evidence>
<keyword evidence="8 12" id="KW-0687">Ribonucleoprotein</keyword>
<dbReference type="SUPFAM" id="SSF50182">
    <property type="entry name" value="Sm-like ribonucleoproteins"/>
    <property type="match status" value="1"/>
</dbReference>
<evidence type="ECO:0000256" key="10">
    <source>
        <dbReference type="SAM" id="MobiDB-lite"/>
    </source>
</evidence>
<sequence length="162" mass="18244">MWDKYSDKSRSSDGSRGRSNPAPKFYILSTDGATKSMNYLPHTGASLQPTRGKQSSPQATSTVPLNPKPFLNSLTGQEINVKLKWGMEYRGTLVCADTYMNLQLSDAEEYIHSEKKSSMKTLLIRCNNILYVHKFDRKAFEEEEKRLAAQKAQSNNTGEKDA</sequence>
<comment type="subcellular location">
    <subcellularLocation>
        <location evidence="1">Nucleus</location>
    </subcellularLocation>
</comment>
<dbReference type="GO" id="GO:0034715">
    <property type="term" value="C:pICln-Sm protein complex"/>
    <property type="evidence" value="ECO:0007669"/>
    <property type="project" value="TreeGrafter"/>
</dbReference>
<name>A0A4Y2QBH6_ARAVE</name>
<dbReference type="AlphaFoldDB" id="A0A4Y2QBH6"/>
<keyword evidence="6" id="KW-0508">mRNA splicing</keyword>
<evidence type="ECO:0000256" key="4">
    <source>
        <dbReference type="ARBA" id="ARBA00022728"/>
    </source>
</evidence>
<dbReference type="InterPro" id="IPR047575">
    <property type="entry name" value="Sm"/>
</dbReference>
<dbReference type="GO" id="GO:0071013">
    <property type="term" value="C:catalytic step 2 spliceosome"/>
    <property type="evidence" value="ECO:0007669"/>
    <property type="project" value="TreeGrafter"/>
</dbReference>
<dbReference type="InterPro" id="IPR016487">
    <property type="entry name" value="Lsm6/sSmF"/>
</dbReference>
<dbReference type="InterPro" id="IPR010920">
    <property type="entry name" value="LSM_dom_sf"/>
</dbReference>
<dbReference type="GO" id="GO:0005685">
    <property type="term" value="C:U1 snRNP"/>
    <property type="evidence" value="ECO:0007669"/>
    <property type="project" value="TreeGrafter"/>
</dbReference>
<dbReference type="EMBL" id="BGPR01013200">
    <property type="protein sequence ID" value="GBN59636.1"/>
    <property type="molecule type" value="Genomic_DNA"/>
</dbReference>
<evidence type="ECO:0000259" key="11">
    <source>
        <dbReference type="PROSITE" id="PS52002"/>
    </source>
</evidence>
<dbReference type="InterPro" id="IPR034100">
    <property type="entry name" value="Sm_F"/>
</dbReference>
<protein>
    <recommendedName>
        <fullName evidence="9">Sm protein F</fullName>
    </recommendedName>
</protein>
<evidence type="ECO:0000256" key="5">
    <source>
        <dbReference type="ARBA" id="ARBA00022884"/>
    </source>
</evidence>
<dbReference type="PANTHER" id="PTHR11021">
    <property type="entry name" value="SMALL NUCLEAR RIBONUCLEOPROTEIN F SNRNP-F"/>
    <property type="match status" value="1"/>
</dbReference>
<feature type="domain" description="Sm" evidence="11">
    <location>
        <begin position="66"/>
        <end position="138"/>
    </location>
</feature>
<dbReference type="Gene3D" id="2.30.30.100">
    <property type="match status" value="1"/>
</dbReference>
<dbReference type="CDD" id="cd01722">
    <property type="entry name" value="Sm_F"/>
    <property type="match status" value="1"/>
</dbReference>
<keyword evidence="3" id="KW-0507">mRNA processing</keyword>
<evidence type="ECO:0000256" key="2">
    <source>
        <dbReference type="ARBA" id="ARBA00007927"/>
    </source>
</evidence>
<feature type="region of interest" description="Disordered" evidence="10">
    <location>
        <begin position="1"/>
        <end position="26"/>
    </location>
</feature>
<evidence type="ECO:0000256" key="1">
    <source>
        <dbReference type="ARBA" id="ARBA00004123"/>
    </source>
</evidence>
<evidence type="ECO:0000256" key="3">
    <source>
        <dbReference type="ARBA" id="ARBA00022664"/>
    </source>
</evidence>
<keyword evidence="4" id="KW-0747">Spliceosome</keyword>
<proteinExistence type="inferred from homology"/>
<reference evidence="12 13" key="1">
    <citation type="journal article" date="2019" name="Sci. Rep.">
        <title>Orb-weaving spider Araneus ventricosus genome elucidates the spidroin gene catalogue.</title>
        <authorList>
            <person name="Kono N."/>
            <person name="Nakamura H."/>
            <person name="Ohtoshi R."/>
            <person name="Moran D.A.P."/>
            <person name="Shinohara A."/>
            <person name="Yoshida Y."/>
            <person name="Fujiwara M."/>
            <person name="Mori M."/>
            <person name="Tomita M."/>
            <person name="Arakawa K."/>
        </authorList>
    </citation>
    <scope>NUCLEOTIDE SEQUENCE [LARGE SCALE GENOMIC DNA]</scope>
</reference>
<dbReference type="SMART" id="SM00651">
    <property type="entry name" value="Sm"/>
    <property type="match status" value="1"/>
</dbReference>
<dbReference type="Pfam" id="PF01423">
    <property type="entry name" value="LSM"/>
    <property type="match status" value="1"/>
</dbReference>
<comment type="similarity">
    <text evidence="2">Belongs to the snRNP Sm proteins family. SmF/LSm6 subfamily.</text>
</comment>